<feature type="compositionally biased region" description="Acidic residues" evidence="5">
    <location>
        <begin position="519"/>
        <end position="534"/>
    </location>
</feature>
<dbReference type="GO" id="GO:0000127">
    <property type="term" value="C:transcription factor TFIIIC complex"/>
    <property type="evidence" value="ECO:0007669"/>
    <property type="project" value="InterPro"/>
</dbReference>
<dbReference type="PANTHER" id="PTHR13230">
    <property type="entry name" value="GENERAL TRANSCRIPTION FACTOR IIIC, POLYPEPTIDE 5"/>
    <property type="match status" value="1"/>
</dbReference>
<dbReference type="GO" id="GO:0005634">
    <property type="term" value="C:nucleus"/>
    <property type="evidence" value="ECO:0007669"/>
    <property type="project" value="UniProtKB-SubCell"/>
</dbReference>
<organism evidence="8 9">
    <name type="scientific">Clydaea vesicula</name>
    <dbReference type="NCBI Taxonomy" id="447962"/>
    <lineage>
        <taxon>Eukaryota</taxon>
        <taxon>Fungi</taxon>
        <taxon>Fungi incertae sedis</taxon>
        <taxon>Chytridiomycota</taxon>
        <taxon>Chytridiomycota incertae sedis</taxon>
        <taxon>Chytridiomycetes</taxon>
        <taxon>Lobulomycetales</taxon>
        <taxon>Lobulomycetaceae</taxon>
        <taxon>Clydaea</taxon>
    </lineage>
</organism>
<dbReference type="EMBL" id="JADGJW010000024">
    <property type="protein sequence ID" value="KAJ3227000.1"/>
    <property type="molecule type" value="Genomic_DNA"/>
</dbReference>
<feature type="region of interest" description="Disordered" evidence="5">
    <location>
        <begin position="455"/>
        <end position="477"/>
    </location>
</feature>
<proteinExistence type="predicted"/>
<dbReference type="Pfam" id="PF17682">
    <property type="entry name" value="Tau95_N"/>
    <property type="match status" value="1"/>
</dbReference>
<evidence type="ECO:0000256" key="3">
    <source>
        <dbReference type="ARBA" id="ARBA00023163"/>
    </source>
</evidence>
<evidence type="ECO:0000256" key="5">
    <source>
        <dbReference type="SAM" id="MobiDB-lite"/>
    </source>
</evidence>
<dbReference type="InterPro" id="IPR019136">
    <property type="entry name" value="TF_IIIC_su-5_HTH"/>
</dbReference>
<evidence type="ECO:0000313" key="9">
    <source>
        <dbReference type="Proteomes" id="UP001211065"/>
    </source>
</evidence>
<evidence type="ECO:0000256" key="2">
    <source>
        <dbReference type="ARBA" id="ARBA00023125"/>
    </source>
</evidence>
<dbReference type="GO" id="GO:0001003">
    <property type="term" value="F:RNA polymerase III type 2 promoter sequence-specific DNA binding"/>
    <property type="evidence" value="ECO:0007669"/>
    <property type="project" value="TreeGrafter"/>
</dbReference>
<dbReference type="AlphaFoldDB" id="A0AAD5UA87"/>
<keyword evidence="3" id="KW-0804">Transcription</keyword>
<dbReference type="InterPro" id="IPR041499">
    <property type="entry name" value="Tfc1/Sfc1_N"/>
</dbReference>
<dbReference type="InterPro" id="IPR042536">
    <property type="entry name" value="TFIIIC_tauA_Sfc1"/>
</dbReference>
<dbReference type="InterPro" id="IPR040454">
    <property type="entry name" value="TF_IIIC_Tfc1/Sfc1"/>
</dbReference>
<feature type="domain" description="Transcription factor IIIC subunit 5 HTH" evidence="6">
    <location>
        <begin position="165"/>
        <end position="320"/>
    </location>
</feature>
<comment type="subcellular location">
    <subcellularLocation>
        <location evidence="1">Nucleus</location>
    </subcellularLocation>
</comment>
<reference evidence="8" key="1">
    <citation type="submission" date="2020-05" db="EMBL/GenBank/DDBJ databases">
        <title>Phylogenomic resolution of chytrid fungi.</title>
        <authorList>
            <person name="Stajich J.E."/>
            <person name="Amses K."/>
            <person name="Simmons R."/>
            <person name="Seto K."/>
            <person name="Myers J."/>
            <person name="Bonds A."/>
            <person name="Quandt C.A."/>
            <person name="Barry K."/>
            <person name="Liu P."/>
            <person name="Grigoriev I."/>
            <person name="Longcore J.E."/>
            <person name="James T.Y."/>
        </authorList>
    </citation>
    <scope>NUCLEOTIDE SEQUENCE</scope>
    <source>
        <strain evidence="8">JEL0476</strain>
    </source>
</reference>
<dbReference type="Proteomes" id="UP001211065">
    <property type="component" value="Unassembled WGS sequence"/>
</dbReference>
<name>A0AAD5UA87_9FUNG</name>
<dbReference type="PANTHER" id="PTHR13230:SF5">
    <property type="entry name" value="GENERAL TRANSCRIPTION FACTOR 3C POLYPEPTIDE 5"/>
    <property type="match status" value="1"/>
</dbReference>
<dbReference type="Gene3D" id="3.30.200.160">
    <property type="entry name" value="TFIIIC, subcomplex tauA, subunit Sfc1, barrel domain"/>
    <property type="match status" value="1"/>
</dbReference>
<dbReference type="GO" id="GO:0001002">
    <property type="term" value="F:RNA polymerase III type 1 promoter sequence-specific DNA binding"/>
    <property type="evidence" value="ECO:0007669"/>
    <property type="project" value="TreeGrafter"/>
</dbReference>
<feature type="compositionally biased region" description="Acidic residues" evidence="5">
    <location>
        <begin position="455"/>
        <end position="474"/>
    </location>
</feature>
<keyword evidence="2" id="KW-0238">DNA-binding</keyword>
<evidence type="ECO:0000256" key="4">
    <source>
        <dbReference type="ARBA" id="ARBA00023242"/>
    </source>
</evidence>
<keyword evidence="9" id="KW-1185">Reference proteome</keyword>
<evidence type="ECO:0000313" key="8">
    <source>
        <dbReference type="EMBL" id="KAJ3227000.1"/>
    </source>
</evidence>
<accession>A0AAD5UA87</accession>
<dbReference type="GO" id="GO:0006384">
    <property type="term" value="P:transcription initiation at RNA polymerase III promoter"/>
    <property type="evidence" value="ECO:0007669"/>
    <property type="project" value="InterPro"/>
</dbReference>
<comment type="caution">
    <text evidence="8">The sequence shown here is derived from an EMBL/GenBank/DDBJ whole genome shotgun (WGS) entry which is preliminary data.</text>
</comment>
<evidence type="ECO:0000259" key="6">
    <source>
        <dbReference type="Pfam" id="PF09734"/>
    </source>
</evidence>
<dbReference type="Pfam" id="PF09734">
    <property type="entry name" value="Tau95"/>
    <property type="match status" value="1"/>
</dbReference>
<protein>
    <submittedName>
        <fullName evidence="8">Tau 95 subunit of transcription factor TFIIIC</fullName>
    </submittedName>
</protein>
<evidence type="ECO:0000256" key="1">
    <source>
        <dbReference type="ARBA" id="ARBA00004123"/>
    </source>
</evidence>
<feature type="region of interest" description="Disordered" evidence="5">
    <location>
        <begin position="511"/>
        <end position="534"/>
    </location>
</feature>
<sequence>MKNSAEQSDADQNSITRLPQMEFFVVEYPGYVNNIDNVLQTLGGIGEIQKGFLKEELPHINLKFRKNDIFSHPVVGEVVTTTNLVLKTVTRRNKLTGNISSTKHEVVGVATKTARFRHIADYQFIPNQADSMVKLAKSLNEWNIEEIENAKLTSDKGKTRYMKTIPPPLFSRAPWAGYYNFRQSDAVKKVIVKEGDKEPEVKLVKRRHNTKNIISHKFKSGEDVPQAPSQKISDNFLLNQTPQVLEIKDLIYQKFELRPIWTSLALFNNINNISSREIKKVLPNVAYFAATGPWRDSWIKYGFDPRVEKSSISYQVLDVRIKKKVHHKTRGGPRATADFYAPDKKKYSAQYVNKDKYFFITVFRSHIFDGLHFEREFGGHYQIADITDSDIKKLIEYKKFASKSFDDKLGWIDRSQYHNLRMLLSRKTKKIINGGISDESEDFKFEDEDVEDEAVVESNSEGENDQGDTQEQEAGDTLMISQKAKVVNFKNMEIDPRINSKVDELMKNLHHASGYGDNMSDDSEDEFDYFDLDE</sequence>
<feature type="domain" description="Transcription factor IIIC subunit Tfc1/Sfc1 triple barrel" evidence="7">
    <location>
        <begin position="25"/>
        <end position="124"/>
    </location>
</feature>
<keyword evidence="4" id="KW-0539">Nucleus</keyword>
<gene>
    <name evidence="8" type="primary">TFC1</name>
    <name evidence="8" type="ORF">HK099_003623</name>
</gene>
<evidence type="ECO:0000259" key="7">
    <source>
        <dbReference type="Pfam" id="PF17682"/>
    </source>
</evidence>